<dbReference type="Gene3D" id="2.60.60.30">
    <property type="entry name" value="sav2460 like domains"/>
    <property type="match status" value="1"/>
</dbReference>
<dbReference type="InterPro" id="IPR003325">
    <property type="entry name" value="TerD"/>
</dbReference>
<accession>A0ABN3A4G3</accession>
<evidence type="ECO:0000313" key="2">
    <source>
        <dbReference type="EMBL" id="GAA2153805.1"/>
    </source>
</evidence>
<dbReference type="InterPro" id="IPR051324">
    <property type="entry name" value="Stress/Tellurium_Resist"/>
</dbReference>
<feature type="domain" description="TerD" evidence="1">
    <location>
        <begin position="2"/>
        <end position="175"/>
    </location>
</feature>
<dbReference type="Proteomes" id="UP001501771">
    <property type="component" value="Unassembled WGS sequence"/>
</dbReference>
<evidence type="ECO:0000313" key="3">
    <source>
        <dbReference type="Proteomes" id="UP001501771"/>
    </source>
</evidence>
<dbReference type="PANTHER" id="PTHR32097:SF17">
    <property type="entry name" value="CAMP-BINDING PROTEIN 1-RELATED"/>
    <property type="match status" value="1"/>
</dbReference>
<comment type="caution">
    <text evidence="2">The sequence shown here is derived from an EMBL/GenBank/DDBJ whole genome shotgun (WGS) entry which is preliminary data.</text>
</comment>
<reference evidence="2 3" key="1">
    <citation type="journal article" date="2019" name="Int. J. Syst. Evol. Microbiol.">
        <title>The Global Catalogue of Microorganisms (GCM) 10K type strain sequencing project: providing services to taxonomists for standard genome sequencing and annotation.</title>
        <authorList>
            <consortium name="The Broad Institute Genomics Platform"/>
            <consortium name="The Broad Institute Genome Sequencing Center for Infectious Disease"/>
            <person name="Wu L."/>
            <person name="Ma J."/>
        </authorList>
    </citation>
    <scope>NUCLEOTIDE SEQUENCE [LARGE SCALE GENOMIC DNA]</scope>
    <source>
        <strain evidence="2 3">JCM 16022</strain>
    </source>
</reference>
<organism evidence="2 3">
    <name type="scientific">Nocardioides koreensis</name>
    <dbReference type="NCBI Taxonomy" id="433651"/>
    <lineage>
        <taxon>Bacteria</taxon>
        <taxon>Bacillati</taxon>
        <taxon>Actinomycetota</taxon>
        <taxon>Actinomycetes</taxon>
        <taxon>Propionibacteriales</taxon>
        <taxon>Nocardioidaceae</taxon>
        <taxon>Nocardioides</taxon>
    </lineage>
</organism>
<dbReference type="Pfam" id="PF02342">
    <property type="entry name" value="TerD"/>
    <property type="match status" value="1"/>
</dbReference>
<proteinExistence type="predicted"/>
<evidence type="ECO:0000259" key="1">
    <source>
        <dbReference type="Pfam" id="PF02342"/>
    </source>
</evidence>
<dbReference type="PANTHER" id="PTHR32097">
    <property type="entry name" value="CAMP-BINDING PROTEIN 1-RELATED"/>
    <property type="match status" value="1"/>
</dbReference>
<dbReference type="RefSeq" id="WP_344156348.1">
    <property type="nucleotide sequence ID" value="NZ_BAAAQR010000014.1"/>
</dbReference>
<keyword evidence="3" id="KW-1185">Reference proteome</keyword>
<name>A0ABN3A4G3_9ACTN</name>
<dbReference type="CDD" id="cd06974">
    <property type="entry name" value="TerD_like"/>
    <property type="match status" value="1"/>
</dbReference>
<dbReference type="EMBL" id="BAAAQR010000014">
    <property type="protein sequence ID" value="GAA2153805.1"/>
    <property type="molecule type" value="Genomic_DNA"/>
</dbReference>
<sequence>MIELTEGQELALATEDGEPLTRLQMGLGWDKERTAGFIGTGAPDVDLDATAVEFAGGQLFDLAFYNNLQTRDRSVIHLGDNLTGRGEGDDEVLAVDLGRVYEKVDTIVFLVSSYQGHSLEWINNAYCRLVDERGLELARFTLSGGVPQTGLAMAKLFRDGEQWRFRAIGQGIAVKIPTESVEALRPFL</sequence>
<protein>
    <submittedName>
        <fullName evidence="2">TerD family protein</fullName>
    </submittedName>
</protein>
<gene>
    <name evidence="2" type="ORF">GCM10009844_38770</name>
</gene>